<dbReference type="EMBL" id="SLVX01000009">
    <property type="protein sequence ID" value="TCN43743.1"/>
    <property type="molecule type" value="Genomic_DNA"/>
</dbReference>
<gene>
    <name evidence="3" type="ORF">EV665_109128</name>
</gene>
<feature type="coiled-coil region" evidence="1">
    <location>
        <begin position="362"/>
        <end position="389"/>
    </location>
</feature>
<sequence>MKIGLLGQFGSGNSGNDGSLEAMVRFLRQARPEARLLCICSNPAKVRDDFALDVVSIRGKKPSTGRSVRSPGAGFWRVPSRIGSMIAIFQALAGTEVLVIPGTGILDDFQETPFGWPFILFWWCLAARLRGIRIAFVSIGAGPIHNTLSRRFLKAAVQMAEYRSYRDDFSLRYVRDLGVDVSRDLRFPDLAFGLRAPTQDPVVDRRPAHAAIGVGVMHYRGWKRGQADGDAIYRTYINKLSAVIGRLLEDGRRVHLFMGDKADETALDDIFQGLAPRPAGASHAFVSVARTTSLDQVMEELKKVDIAIVSRYHNLLCALKTGRPAFSLGYAQKNDELMATFGRAAFCQHIEDFDVEVLIGQVRTALADLDGARKEIEQHNAAIRRELARQGELLLSGILKERCA</sequence>
<dbReference type="RefSeq" id="WP_133034901.1">
    <property type="nucleotide sequence ID" value="NZ_BAABEI010000004.1"/>
</dbReference>
<dbReference type="GO" id="GO:0016740">
    <property type="term" value="F:transferase activity"/>
    <property type="evidence" value="ECO:0007669"/>
    <property type="project" value="UniProtKB-KW"/>
</dbReference>
<dbReference type="Pfam" id="PF04230">
    <property type="entry name" value="PS_pyruv_trans"/>
    <property type="match status" value="1"/>
</dbReference>
<dbReference type="Proteomes" id="UP000295351">
    <property type="component" value="Unassembled WGS sequence"/>
</dbReference>
<evidence type="ECO:0000313" key="3">
    <source>
        <dbReference type="EMBL" id="TCN43743.1"/>
    </source>
</evidence>
<name>A0A4R2CS42_SHIGR</name>
<dbReference type="PANTHER" id="PTHR36836:SF1">
    <property type="entry name" value="COLANIC ACID BIOSYNTHESIS PROTEIN WCAK"/>
    <property type="match status" value="1"/>
</dbReference>
<feature type="domain" description="Polysaccharide pyruvyl transferase" evidence="2">
    <location>
        <begin position="13"/>
        <end position="330"/>
    </location>
</feature>
<keyword evidence="1" id="KW-0175">Coiled coil</keyword>
<accession>A0A4R2CS42</accession>
<dbReference type="PANTHER" id="PTHR36836">
    <property type="entry name" value="COLANIC ACID BIOSYNTHESIS PROTEIN WCAK"/>
    <property type="match status" value="1"/>
</dbReference>
<proteinExistence type="predicted"/>
<dbReference type="InterPro" id="IPR007345">
    <property type="entry name" value="Polysacch_pyruvyl_Trfase"/>
</dbReference>
<protein>
    <submittedName>
        <fullName evidence="3">Polysaccharide pyruvyl transferase WcaK-like protein</fullName>
    </submittedName>
</protein>
<dbReference type="AlphaFoldDB" id="A0A4R2CS42"/>
<comment type="caution">
    <text evidence="3">The sequence shown here is derived from an EMBL/GenBank/DDBJ whole genome shotgun (WGS) entry which is preliminary data.</text>
</comment>
<keyword evidence="3" id="KW-0808">Transferase</keyword>
<keyword evidence="4" id="KW-1185">Reference proteome</keyword>
<organism evidence="3 4">
    <name type="scientific">Shinella granuli</name>
    <dbReference type="NCBI Taxonomy" id="323621"/>
    <lineage>
        <taxon>Bacteria</taxon>
        <taxon>Pseudomonadati</taxon>
        <taxon>Pseudomonadota</taxon>
        <taxon>Alphaproteobacteria</taxon>
        <taxon>Hyphomicrobiales</taxon>
        <taxon>Rhizobiaceae</taxon>
        <taxon>Shinella</taxon>
    </lineage>
</organism>
<evidence type="ECO:0000256" key="1">
    <source>
        <dbReference type="SAM" id="Coils"/>
    </source>
</evidence>
<evidence type="ECO:0000259" key="2">
    <source>
        <dbReference type="Pfam" id="PF04230"/>
    </source>
</evidence>
<reference evidence="3 4" key="1">
    <citation type="submission" date="2019-03" db="EMBL/GenBank/DDBJ databases">
        <title>Genomic Encyclopedia of Type Strains, Phase IV (KMG-IV): sequencing the most valuable type-strain genomes for metagenomic binning, comparative biology and taxonomic classification.</title>
        <authorList>
            <person name="Goeker M."/>
        </authorList>
    </citation>
    <scope>NUCLEOTIDE SEQUENCE [LARGE SCALE GENOMIC DNA]</scope>
    <source>
        <strain evidence="3 4">DSM 18401</strain>
    </source>
</reference>
<evidence type="ECO:0000313" key="4">
    <source>
        <dbReference type="Proteomes" id="UP000295351"/>
    </source>
</evidence>